<protein>
    <recommendedName>
        <fullName evidence="2">Transposable element P transposase-like RNase H domain-containing protein</fullName>
    </recommendedName>
</protein>
<dbReference type="OrthoDB" id="5972980at2759"/>
<dbReference type="EnsemblMetazoa" id="Aqu2.1.25278_001">
    <property type="protein sequence ID" value="Aqu2.1.25278_001"/>
    <property type="gene ID" value="Aqu2.1.25278"/>
</dbReference>
<proteinExistence type="predicted"/>
<evidence type="ECO:0000259" key="2">
    <source>
        <dbReference type="Pfam" id="PF21787"/>
    </source>
</evidence>
<sequence length="354" mass="40947">MINSNENEKKAYPEGSFLRLFWEEQLKAASVKDARLIRWHPVMVKWCLNLKLLSSSAYHAMRSGFIKLPTERTLRDYVHYTSNKCGFQDTVHQQLLQEVDQASIPSSRRYVLLILDEMKIKGHVYNKFTGEIVGFTQLGDVNDDLRRLEEGTDHPPSVATHTLALMVLSKTVADIFAYIGDESTEETQKFVLLFDKLFDCLHVRDDTQWCQKKKPDLKPYREIDDKRFEKASVISRTDLSKDAQSKLLLSRETQEGYILQKILEIPFSVSEYPRIHQKIILASRGHVEVETTIRPYNNAFIMQLQFEYRNLWQLIPFMVEASEKPLILTHSDAMSDKSCSQSSGESMSWDVGAQ</sequence>
<organism evidence="3">
    <name type="scientific">Amphimedon queenslandica</name>
    <name type="common">Sponge</name>
    <dbReference type="NCBI Taxonomy" id="400682"/>
    <lineage>
        <taxon>Eukaryota</taxon>
        <taxon>Metazoa</taxon>
        <taxon>Porifera</taxon>
        <taxon>Demospongiae</taxon>
        <taxon>Heteroscleromorpha</taxon>
        <taxon>Haplosclerida</taxon>
        <taxon>Niphatidae</taxon>
        <taxon>Amphimedon</taxon>
    </lineage>
</organism>
<feature type="compositionally biased region" description="Polar residues" evidence="1">
    <location>
        <begin position="337"/>
        <end position="346"/>
    </location>
</feature>
<accession>A0A1X7UBG4</accession>
<name>A0A1X7UBG4_AMPQE</name>
<dbReference type="Pfam" id="PF21787">
    <property type="entry name" value="TNP-like_RNaseH_N"/>
    <property type="match status" value="1"/>
</dbReference>
<dbReference type="AlphaFoldDB" id="A0A1X7UBG4"/>
<evidence type="ECO:0000256" key="1">
    <source>
        <dbReference type="SAM" id="MobiDB-lite"/>
    </source>
</evidence>
<feature type="region of interest" description="Disordered" evidence="1">
    <location>
        <begin position="334"/>
        <end position="354"/>
    </location>
</feature>
<dbReference type="InParanoid" id="A0A1X7UBG4"/>
<reference evidence="3" key="1">
    <citation type="submission" date="2017-05" db="UniProtKB">
        <authorList>
            <consortium name="EnsemblMetazoa"/>
        </authorList>
    </citation>
    <scope>IDENTIFICATION</scope>
</reference>
<evidence type="ECO:0000313" key="3">
    <source>
        <dbReference type="EnsemblMetazoa" id="Aqu2.1.25278_001"/>
    </source>
</evidence>
<dbReference type="eggNOG" id="ENOG502RX9E">
    <property type="taxonomic scope" value="Eukaryota"/>
</dbReference>
<feature type="domain" description="Transposable element P transposase-like RNase H" evidence="2">
    <location>
        <begin position="84"/>
        <end position="167"/>
    </location>
</feature>
<dbReference type="InterPro" id="IPR048365">
    <property type="entry name" value="TNP-like_RNaseH_N"/>
</dbReference>